<dbReference type="EMBL" id="JPQT01000099">
    <property type="protein sequence ID" value="KFE52138.1"/>
    <property type="molecule type" value="Genomic_DNA"/>
</dbReference>
<dbReference type="SMART" id="SM00448">
    <property type="entry name" value="REC"/>
    <property type="match status" value="1"/>
</dbReference>
<keyword evidence="1 6" id="KW-0597">Phosphoprotein</keyword>
<dbReference type="PANTHER" id="PTHR48111">
    <property type="entry name" value="REGULATOR OF RPOS"/>
    <property type="match status" value="1"/>
</dbReference>
<dbReference type="InterPro" id="IPR001867">
    <property type="entry name" value="OmpR/PhoB-type_DNA-bd"/>
</dbReference>
<dbReference type="SUPFAM" id="SSF52172">
    <property type="entry name" value="CheY-like"/>
    <property type="match status" value="1"/>
</dbReference>
<evidence type="ECO:0000256" key="2">
    <source>
        <dbReference type="ARBA" id="ARBA00023012"/>
    </source>
</evidence>
<dbReference type="Gene3D" id="3.40.50.2300">
    <property type="match status" value="1"/>
</dbReference>
<feature type="modified residue" description="4-aspartylphosphate" evidence="6">
    <location>
        <position position="52"/>
    </location>
</feature>
<dbReference type="Gene3D" id="1.10.10.10">
    <property type="entry name" value="Winged helix-like DNA-binding domain superfamily/Winged helix DNA-binding domain"/>
    <property type="match status" value="1"/>
</dbReference>
<dbReference type="PROSITE" id="PS51755">
    <property type="entry name" value="OMPR_PHOB"/>
    <property type="match status" value="1"/>
</dbReference>
<dbReference type="GO" id="GO:0032993">
    <property type="term" value="C:protein-DNA complex"/>
    <property type="evidence" value="ECO:0007669"/>
    <property type="project" value="TreeGrafter"/>
</dbReference>
<dbReference type="GO" id="GO:0000156">
    <property type="term" value="F:phosphorelay response regulator activity"/>
    <property type="evidence" value="ECO:0007669"/>
    <property type="project" value="TreeGrafter"/>
</dbReference>
<dbReference type="Pfam" id="PF00486">
    <property type="entry name" value="Trans_reg_C"/>
    <property type="match status" value="1"/>
</dbReference>
<dbReference type="SMART" id="SM00862">
    <property type="entry name" value="Trans_reg_C"/>
    <property type="match status" value="1"/>
</dbReference>
<evidence type="ECO:0000256" key="5">
    <source>
        <dbReference type="ARBA" id="ARBA00023163"/>
    </source>
</evidence>
<feature type="domain" description="Response regulatory" evidence="8">
    <location>
        <begin position="3"/>
        <end position="117"/>
    </location>
</feature>
<dbReference type="GO" id="GO:0000976">
    <property type="term" value="F:transcription cis-regulatory region binding"/>
    <property type="evidence" value="ECO:0007669"/>
    <property type="project" value="TreeGrafter"/>
</dbReference>
<protein>
    <submittedName>
        <fullName evidence="10">Transcriptional regulator</fullName>
    </submittedName>
</protein>
<evidence type="ECO:0000256" key="1">
    <source>
        <dbReference type="ARBA" id="ARBA00022553"/>
    </source>
</evidence>
<sequence length="225" mass="24777">MNRALVIEDDEVTAKAIVNTLTAHGFDVLWAANGRDGLSAAISGGHDVITLDRMLPDFDGLTIISTLRSLGIQTPVLMISALSDVDERVKGLRSGGDDYLTKPFSTVEMIARVEVLLRRPTAGVNERRLSFGNLRIDLIEQSLSRADVQIPLLPTEFKLLTYFMRNAGQLVTRTMLFQAVWGYHFDPGTNIIDVHIGRLRKKIEGGNSPVIQTIRGSGYVLASQE</sequence>
<keyword evidence="2" id="KW-0902">Two-component regulatory system</keyword>
<dbReference type="PATRIC" id="fig|317.174.peg.2116"/>
<dbReference type="InterPro" id="IPR001789">
    <property type="entry name" value="Sig_transdc_resp-reg_receiver"/>
</dbReference>
<proteinExistence type="predicted"/>
<evidence type="ECO:0000256" key="3">
    <source>
        <dbReference type="ARBA" id="ARBA00023015"/>
    </source>
</evidence>
<keyword evidence="4 7" id="KW-0238">DNA-binding</keyword>
<comment type="caution">
    <text evidence="10">The sequence shown here is derived from an EMBL/GenBank/DDBJ whole genome shotgun (WGS) entry which is preliminary data.</text>
</comment>
<dbReference type="CDD" id="cd00383">
    <property type="entry name" value="trans_reg_C"/>
    <property type="match status" value="1"/>
</dbReference>
<dbReference type="GO" id="GO:0006355">
    <property type="term" value="P:regulation of DNA-templated transcription"/>
    <property type="evidence" value="ECO:0007669"/>
    <property type="project" value="InterPro"/>
</dbReference>
<dbReference type="AlphaFoldDB" id="A0A085V9M5"/>
<dbReference type="GO" id="GO:0005829">
    <property type="term" value="C:cytosol"/>
    <property type="evidence" value="ECO:0007669"/>
    <property type="project" value="TreeGrafter"/>
</dbReference>
<dbReference type="RefSeq" id="WP_047574368.1">
    <property type="nucleotide sequence ID" value="NZ_JPQT01000099.1"/>
</dbReference>
<accession>A0A085V9M5</accession>
<dbReference type="InterPro" id="IPR011006">
    <property type="entry name" value="CheY-like_superfamily"/>
</dbReference>
<dbReference type="Gene3D" id="6.10.250.690">
    <property type="match status" value="1"/>
</dbReference>
<organism evidence="10 11">
    <name type="scientific">Pseudomonas syringae</name>
    <dbReference type="NCBI Taxonomy" id="317"/>
    <lineage>
        <taxon>Bacteria</taxon>
        <taxon>Pseudomonadati</taxon>
        <taxon>Pseudomonadota</taxon>
        <taxon>Gammaproteobacteria</taxon>
        <taxon>Pseudomonadales</taxon>
        <taxon>Pseudomonadaceae</taxon>
        <taxon>Pseudomonas</taxon>
    </lineage>
</organism>
<keyword evidence="3" id="KW-0805">Transcription regulation</keyword>
<name>A0A085V9M5_PSESX</name>
<gene>
    <name evidence="10" type="ORF">IV02_10330</name>
</gene>
<evidence type="ECO:0000256" key="4">
    <source>
        <dbReference type="ARBA" id="ARBA00023125"/>
    </source>
</evidence>
<evidence type="ECO:0000313" key="10">
    <source>
        <dbReference type="EMBL" id="KFE52138.1"/>
    </source>
</evidence>
<evidence type="ECO:0000256" key="6">
    <source>
        <dbReference type="PROSITE-ProRule" id="PRU00169"/>
    </source>
</evidence>
<evidence type="ECO:0000259" key="8">
    <source>
        <dbReference type="PROSITE" id="PS50110"/>
    </source>
</evidence>
<feature type="DNA-binding region" description="OmpR/PhoB-type" evidence="7">
    <location>
        <begin position="126"/>
        <end position="223"/>
    </location>
</feature>
<feature type="domain" description="OmpR/PhoB-type" evidence="9">
    <location>
        <begin position="126"/>
        <end position="223"/>
    </location>
</feature>
<evidence type="ECO:0000313" key="11">
    <source>
        <dbReference type="Proteomes" id="UP000028643"/>
    </source>
</evidence>
<dbReference type="PANTHER" id="PTHR48111:SF76">
    <property type="entry name" value="TWO-COMPONENT RESPONSE REGULATOR"/>
    <property type="match status" value="1"/>
</dbReference>
<evidence type="ECO:0000256" key="7">
    <source>
        <dbReference type="PROSITE-ProRule" id="PRU01091"/>
    </source>
</evidence>
<reference evidence="10 11" key="1">
    <citation type="submission" date="2014-07" db="EMBL/GenBank/DDBJ databases">
        <title>Draft Genome Sequences of Environmental Pseudomonas syringae strains.</title>
        <authorList>
            <person name="Baltrus D.A."/>
            <person name="Berge O."/>
            <person name="Morris C."/>
        </authorList>
    </citation>
    <scope>NUCLEOTIDE SEQUENCE [LARGE SCALE GENOMIC DNA]</scope>
    <source>
        <strain evidence="10 11">CEB003</strain>
    </source>
</reference>
<dbReference type="Proteomes" id="UP000028643">
    <property type="component" value="Unassembled WGS sequence"/>
</dbReference>
<dbReference type="PROSITE" id="PS50110">
    <property type="entry name" value="RESPONSE_REGULATORY"/>
    <property type="match status" value="1"/>
</dbReference>
<evidence type="ECO:0000259" key="9">
    <source>
        <dbReference type="PROSITE" id="PS51755"/>
    </source>
</evidence>
<keyword evidence="5" id="KW-0804">Transcription</keyword>
<dbReference type="Pfam" id="PF00072">
    <property type="entry name" value="Response_reg"/>
    <property type="match status" value="1"/>
</dbReference>
<dbReference type="InterPro" id="IPR039420">
    <property type="entry name" value="WalR-like"/>
</dbReference>
<dbReference type="FunFam" id="1.10.10.10:FF:000005">
    <property type="entry name" value="Two-component system response regulator"/>
    <property type="match status" value="1"/>
</dbReference>
<dbReference type="InterPro" id="IPR036388">
    <property type="entry name" value="WH-like_DNA-bd_sf"/>
</dbReference>